<feature type="compositionally biased region" description="Low complexity" evidence="1">
    <location>
        <begin position="19"/>
        <end position="33"/>
    </location>
</feature>
<organism evidence="2 5">
    <name type="scientific">Macrosiphum euphorbiae</name>
    <name type="common">potato aphid</name>
    <dbReference type="NCBI Taxonomy" id="13131"/>
    <lineage>
        <taxon>Eukaryota</taxon>
        <taxon>Metazoa</taxon>
        <taxon>Ecdysozoa</taxon>
        <taxon>Arthropoda</taxon>
        <taxon>Hexapoda</taxon>
        <taxon>Insecta</taxon>
        <taxon>Pterygota</taxon>
        <taxon>Neoptera</taxon>
        <taxon>Paraneoptera</taxon>
        <taxon>Hemiptera</taxon>
        <taxon>Sternorrhyncha</taxon>
        <taxon>Aphidomorpha</taxon>
        <taxon>Aphidoidea</taxon>
        <taxon>Aphididae</taxon>
        <taxon>Macrosiphini</taxon>
        <taxon>Macrosiphum</taxon>
    </lineage>
</organism>
<dbReference type="EMBL" id="CARXXK010000003">
    <property type="protein sequence ID" value="CAI6361233.1"/>
    <property type="molecule type" value="Genomic_DNA"/>
</dbReference>
<evidence type="ECO:0000313" key="3">
    <source>
        <dbReference type="EMBL" id="CAI6361233.1"/>
    </source>
</evidence>
<dbReference type="AlphaFoldDB" id="A0AAV0VFH5"/>
<gene>
    <name evidence="3" type="ORF">MEUPH1_LOCUS16439</name>
    <name evidence="4" type="ORF">MEUPH1_LOCUS25782</name>
    <name evidence="2" type="ORF">MEUPH1_LOCUS299</name>
</gene>
<reference evidence="2 5" key="1">
    <citation type="submission" date="2023-01" db="EMBL/GenBank/DDBJ databases">
        <authorList>
            <person name="Whitehead M."/>
        </authorList>
    </citation>
    <scope>NUCLEOTIDE SEQUENCE [LARGE SCALE GENOMIC DNA]</scope>
</reference>
<sequence length="97" mass="10820">MSKQRVFDIFNFTKPQPDKLTSLNKPKLKSNSDNDSDSVDSELLALSSFSSSTSCLNETDDESTNYKNLLKNDEKIDLGDLQSGPIRPVLKVIIIII</sequence>
<feature type="region of interest" description="Disordered" evidence="1">
    <location>
        <begin position="17"/>
        <end position="39"/>
    </location>
</feature>
<evidence type="ECO:0000313" key="2">
    <source>
        <dbReference type="EMBL" id="CAI6342972.1"/>
    </source>
</evidence>
<accession>A0AAV0VFH5</accession>
<proteinExistence type="predicted"/>
<evidence type="ECO:0000256" key="1">
    <source>
        <dbReference type="SAM" id="MobiDB-lite"/>
    </source>
</evidence>
<keyword evidence="5" id="KW-1185">Reference proteome</keyword>
<dbReference type="EMBL" id="CARXXK010001015">
    <property type="protein sequence ID" value="CAI6371829.1"/>
    <property type="molecule type" value="Genomic_DNA"/>
</dbReference>
<name>A0AAV0VFH5_9HEMI</name>
<dbReference type="Proteomes" id="UP001160148">
    <property type="component" value="Unassembled WGS sequence"/>
</dbReference>
<protein>
    <submittedName>
        <fullName evidence="2">Uncharacterized protein</fullName>
    </submittedName>
</protein>
<evidence type="ECO:0000313" key="5">
    <source>
        <dbReference type="Proteomes" id="UP001160148"/>
    </source>
</evidence>
<comment type="caution">
    <text evidence="2">The sequence shown here is derived from an EMBL/GenBank/DDBJ whole genome shotgun (WGS) entry which is preliminary data.</text>
</comment>
<evidence type="ECO:0000313" key="4">
    <source>
        <dbReference type="EMBL" id="CAI6371829.1"/>
    </source>
</evidence>
<dbReference type="EMBL" id="CARXXK010000001">
    <property type="protein sequence ID" value="CAI6342972.1"/>
    <property type="molecule type" value="Genomic_DNA"/>
</dbReference>